<comment type="domain">
    <text evidence="10">The last Arg residue of the ACP-binding site is essential for the weak association between ACP/AcpP and FabH.</text>
</comment>
<evidence type="ECO:0000259" key="12">
    <source>
        <dbReference type="Pfam" id="PF08545"/>
    </source>
</evidence>
<organism evidence="13 14">
    <name type="scientific">Candidatus Galligastranaerophilus intestinavium</name>
    <dbReference type="NCBI Taxonomy" id="2840836"/>
    <lineage>
        <taxon>Bacteria</taxon>
        <taxon>Candidatus Galligastranaerophilus</taxon>
    </lineage>
</organism>
<dbReference type="NCBIfam" id="NF006829">
    <property type="entry name" value="PRK09352.1"/>
    <property type="match status" value="1"/>
</dbReference>
<dbReference type="Proteomes" id="UP000886865">
    <property type="component" value="Unassembled WGS sequence"/>
</dbReference>
<dbReference type="GO" id="GO:0004315">
    <property type="term" value="F:3-oxoacyl-[acyl-carrier-protein] synthase activity"/>
    <property type="evidence" value="ECO:0007669"/>
    <property type="project" value="InterPro"/>
</dbReference>
<keyword evidence="7 10" id="KW-0443">Lipid metabolism</keyword>
<sequence>MSNTPIKIVSLGKAVPKTVITNDDLTKILDTSDEWITTRTGIKQRHIASGNENSFTLGTSAAKEALQKGNLKGEDIDLIIAATSNPYNIYPSTACAISEAIETKTGTVAFDITAACTGMIYAIEIARSMISSGKYNRALLVATDTVSKFLNWEDRSSCVLFGDGASAMILEKSQDGIDDIIAIDINADGKQGKHITMHLNGDNCPLVEKAELANEKVMMNGREVYKFVVTTMPESVNNCIENCGLKPEDIDYLIPHQANLRIIDALQQRLNYTDEKVITNIDKYGNTSAASVGIALSEAIEQGKVKTPSTAVLCAFGAGMTWGSVIVRLREGIY</sequence>
<evidence type="ECO:0000256" key="8">
    <source>
        <dbReference type="ARBA" id="ARBA00023160"/>
    </source>
</evidence>
<dbReference type="Gene3D" id="3.40.47.10">
    <property type="match status" value="1"/>
</dbReference>
<keyword evidence="4 10" id="KW-0444">Lipid biosynthesis</keyword>
<comment type="subunit">
    <text evidence="10">Homodimer.</text>
</comment>
<keyword evidence="10" id="KW-0012">Acyltransferase</keyword>
<accession>A0A9D1FIW5</accession>
<evidence type="ECO:0000259" key="11">
    <source>
        <dbReference type="Pfam" id="PF08541"/>
    </source>
</evidence>
<dbReference type="NCBIfam" id="TIGR00747">
    <property type="entry name" value="fabH"/>
    <property type="match status" value="1"/>
</dbReference>
<keyword evidence="6 10" id="KW-0276">Fatty acid metabolism</keyword>
<evidence type="ECO:0000256" key="5">
    <source>
        <dbReference type="ARBA" id="ARBA00022679"/>
    </source>
</evidence>
<feature type="active site" evidence="10">
    <location>
        <position position="256"/>
    </location>
</feature>
<dbReference type="HAMAP" id="MF_01815">
    <property type="entry name" value="FabH"/>
    <property type="match status" value="1"/>
</dbReference>
<evidence type="ECO:0000256" key="10">
    <source>
        <dbReference type="HAMAP-Rule" id="MF_01815"/>
    </source>
</evidence>
<reference evidence="13" key="2">
    <citation type="journal article" date="2021" name="PeerJ">
        <title>Extensive microbial diversity within the chicken gut microbiome revealed by metagenomics and culture.</title>
        <authorList>
            <person name="Gilroy R."/>
            <person name="Ravi A."/>
            <person name="Getino M."/>
            <person name="Pursley I."/>
            <person name="Horton D.L."/>
            <person name="Alikhan N.F."/>
            <person name="Baker D."/>
            <person name="Gharbi K."/>
            <person name="Hall N."/>
            <person name="Watson M."/>
            <person name="Adriaenssens E.M."/>
            <person name="Foster-Nyarko E."/>
            <person name="Jarju S."/>
            <person name="Secka A."/>
            <person name="Antonio M."/>
            <person name="Oren A."/>
            <person name="Chaudhuri R.R."/>
            <person name="La Ragione R."/>
            <person name="Hildebrand F."/>
            <person name="Pallen M.J."/>
        </authorList>
    </citation>
    <scope>NUCLEOTIDE SEQUENCE</scope>
    <source>
        <strain evidence="13">CHK152-2871</strain>
    </source>
</reference>
<dbReference type="Pfam" id="PF08541">
    <property type="entry name" value="ACP_syn_III_C"/>
    <property type="match status" value="1"/>
</dbReference>
<evidence type="ECO:0000256" key="7">
    <source>
        <dbReference type="ARBA" id="ARBA00023098"/>
    </source>
</evidence>
<evidence type="ECO:0000256" key="4">
    <source>
        <dbReference type="ARBA" id="ARBA00022516"/>
    </source>
</evidence>
<keyword evidence="8 10" id="KW-0275">Fatty acid biosynthesis</keyword>
<dbReference type="GO" id="GO:0006633">
    <property type="term" value="P:fatty acid biosynthetic process"/>
    <property type="evidence" value="ECO:0007669"/>
    <property type="project" value="UniProtKB-UniRule"/>
</dbReference>
<dbReference type="PANTHER" id="PTHR43091">
    <property type="entry name" value="3-OXOACYL-[ACYL-CARRIER-PROTEIN] SYNTHASE"/>
    <property type="match status" value="1"/>
</dbReference>
<evidence type="ECO:0000313" key="14">
    <source>
        <dbReference type="Proteomes" id="UP000886865"/>
    </source>
</evidence>
<dbReference type="InterPro" id="IPR016039">
    <property type="entry name" value="Thiolase-like"/>
</dbReference>
<comment type="similarity">
    <text evidence="2 10">Belongs to the thiolase-like superfamily. FabH family.</text>
</comment>
<dbReference type="Pfam" id="PF08545">
    <property type="entry name" value="ACP_syn_III"/>
    <property type="match status" value="1"/>
</dbReference>
<evidence type="ECO:0000256" key="3">
    <source>
        <dbReference type="ARBA" id="ARBA00012333"/>
    </source>
</evidence>
<dbReference type="GO" id="GO:0005737">
    <property type="term" value="C:cytoplasm"/>
    <property type="evidence" value="ECO:0007669"/>
    <property type="project" value="UniProtKB-SubCell"/>
</dbReference>
<comment type="subcellular location">
    <subcellularLocation>
        <location evidence="10">Cytoplasm</location>
    </subcellularLocation>
</comment>
<dbReference type="AlphaFoldDB" id="A0A9D1FIW5"/>
<comment type="catalytic activity">
    <reaction evidence="9">
        <text>malonyl-[ACP] + acetyl-CoA + H(+) = 3-oxobutanoyl-[ACP] + CO2 + CoA</text>
        <dbReference type="Rhea" id="RHEA:12080"/>
        <dbReference type="Rhea" id="RHEA-COMP:9623"/>
        <dbReference type="Rhea" id="RHEA-COMP:9625"/>
        <dbReference type="ChEBI" id="CHEBI:15378"/>
        <dbReference type="ChEBI" id="CHEBI:16526"/>
        <dbReference type="ChEBI" id="CHEBI:57287"/>
        <dbReference type="ChEBI" id="CHEBI:57288"/>
        <dbReference type="ChEBI" id="CHEBI:78449"/>
        <dbReference type="ChEBI" id="CHEBI:78450"/>
        <dbReference type="EC" id="2.3.1.180"/>
    </reaction>
    <physiologicalReaction direction="left-to-right" evidence="9">
        <dbReference type="Rhea" id="RHEA:12081"/>
    </physiologicalReaction>
</comment>
<dbReference type="InterPro" id="IPR004655">
    <property type="entry name" value="FabH"/>
</dbReference>
<proteinExistence type="inferred from homology"/>
<evidence type="ECO:0000313" key="13">
    <source>
        <dbReference type="EMBL" id="HIS74005.1"/>
    </source>
</evidence>
<protein>
    <recommendedName>
        <fullName evidence="3 10">Beta-ketoacyl-[acyl-carrier-protein] synthase III</fullName>
        <shortName evidence="10">Beta-ketoacyl-ACP synthase III</shortName>
        <shortName evidence="10">KAS III</shortName>
        <ecNumber evidence="3 10">2.3.1.180</ecNumber>
    </recommendedName>
    <alternativeName>
        <fullName evidence="10">3-oxoacyl-[acyl-carrier-protein] synthase 3</fullName>
    </alternativeName>
    <alternativeName>
        <fullName evidence="10">3-oxoacyl-[acyl-carrier-protein] synthase III</fullName>
    </alternativeName>
</protein>
<keyword evidence="5 10" id="KW-0808">Transferase</keyword>
<dbReference type="FunFam" id="3.40.47.10:FF:000004">
    <property type="entry name" value="3-oxoacyl-[acyl-carrier-protein] synthase 3"/>
    <property type="match status" value="1"/>
</dbReference>
<dbReference type="PANTHER" id="PTHR43091:SF1">
    <property type="entry name" value="BETA-KETOACYL-[ACYL-CARRIER-PROTEIN] SYNTHASE III, CHLOROPLASTIC"/>
    <property type="match status" value="1"/>
</dbReference>
<dbReference type="SUPFAM" id="SSF53901">
    <property type="entry name" value="Thiolase-like"/>
    <property type="match status" value="1"/>
</dbReference>
<name>A0A9D1FIW5_9BACT</name>
<dbReference type="EC" id="2.3.1.180" evidence="3 10"/>
<reference evidence="13" key="1">
    <citation type="submission" date="2020-10" db="EMBL/GenBank/DDBJ databases">
        <authorList>
            <person name="Gilroy R."/>
        </authorList>
    </citation>
    <scope>NUCLEOTIDE SEQUENCE</scope>
    <source>
        <strain evidence="13">CHK152-2871</strain>
    </source>
</reference>
<dbReference type="InterPro" id="IPR013747">
    <property type="entry name" value="ACP_syn_III_C"/>
</dbReference>
<feature type="domain" description="Beta-ketoacyl-[acyl-carrier-protein] synthase III N-terminal" evidence="12">
    <location>
        <begin position="110"/>
        <end position="189"/>
    </location>
</feature>
<dbReference type="InterPro" id="IPR013751">
    <property type="entry name" value="ACP_syn_III_N"/>
</dbReference>
<evidence type="ECO:0000256" key="6">
    <source>
        <dbReference type="ARBA" id="ARBA00022832"/>
    </source>
</evidence>
<evidence type="ECO:0000256" key="9">
    <source>
        <dbReference type="ARBA" id="ARBA00051096"/>
    </source>
</evidence>
<gene>
    <name evidence="10" type="primary">fabH</name>
    <name evidence="13" type="ORF">IAA86_03175</name>
</gene>
<comment type="caution">
    <text evidence="13">The sequence shown here is derived from an EMBL/GenBank/DDBJ whole genome shotgun (WGS) entry which is preliminary data.</text>
</comment>
<comment type="pathway">
    <text evidence="1 10">Lipid metabolism; fatty acid biosynthesis.</text>
</comment>
<feature type="region of interest" description="ACP-binding" evidence="10">
    <location>
        <begin position="257"/>
        <end position="261"/>
    </location>
</feature>
<comment type="function">
    <text evidence="10">Catalyzes the condensation reaction of fatty acid synthesis by the addition to an acyl acceptor of two carbons from malonyl-ACP. Catalyzes the first condensation reaction which initiates fatty acid synthesis and may therefore play a role in governing the total rate of fatty acid production. Possesses both acetoacetyl-ACP synthase and acetyl transacylase activities. Its substrate specificity determines the biosynthesis of branched-chain and/or straight-chain of fatty acids.</text>
</comment>
<keyword evidence="10" id="KW-0511">Multifunctional enzyme</keyword>
<feature type="active site" evidence="10">
    <location>
        <position position="286"/>
    </location>
</feature>
<dbReference type="GO" id="GO:0033818">
    <property type="term" value="F:beta-ketoacyl-acyl-carrier-protein synthase III activity"/>
    <property type="evidence" value="ECO:0007669"/>
    <property type="project" value="UniProtKB-UniRule"/>
</dbReference>
<dbReference type="EMBL" id="DVJQ01000027">
    <property type="protein sequence ID" value="HIS74005.1"/>
    <property type="molecule type" value="Genomic_DNA"/>
</dbReference>
<feature type="active site" evidence="10">
    <location>
        <position position="116"/>
    </location>
</feature>
<feature type="domain" description="Beta-ketoacyl-[acyl-carrier-protein] synthase III C-terminal" evidence="11">
    <location>
        <begin position="241"/>
        <end position="328"/>
    </location>
</feature>
<evidence type="ECO:0000256" key="2">
    <source>
        <dbReference type="ARBA" id="ARBA00008642"/>
    </source>
</evidence>
<dbReference type="CDD" id="cd00830">
    <property type="entry name" value="KAS_III"/>
    <property type="match status" value="1"/>
</dbReference>
<keyword evidence="10" id="KW-0963">Cytoplasm</keyword>
<evidence type="ECO:0000256" key="1">
    <source>
        <dbReference type="ARBA" id="ARBA00005194"/>
    </source>
</evidence>